<evidence type="ECO:0000256" key="1">
    <source>
        <dbReference type="SAM" id="Phobius"/>
    </source>
</evidence>
<accession>A0A2M6XD31</accession>
<reference evidence="3" key="1">
    <citation type="submission" date="2017-09" db="EMBL/GenBank/DDBJ databases">
        <title>Depth-based differentiation of microbial function through sediment-hosted aquifers and enrichment of novel symbionts in the deep terrestrial subsurface.</title>
        <authorList>
            <person name="Probst A.J."/>
            <person name="Ladd B."/>
            <person name="Jarett J.K."/>
            <person name="Geller-Mcgrath D.E."/>
            <person name="Sieber C.M.K."/>
            <person name="Emerson J.B."/>
            <person name="Anantharaman K."/>
            <person name="Thomas B.C."/>
            <person name="Malmstrom R."/>
            <person name="Stieglmeier M."/>
            <person name="Klingl A."/>
            <person name="Woyke T."/>
            <person name="Ryan C.M."/>
            <person name="Banfield J.F."/>
        </authorList>
    </citation>
    <scope>NUCLEOTIDE SEQUENCE [LARGE SCALE GENOMIC DNA]</scope>
</reference>
<feature type="transmembrane region" description="Helical" evidence="1">
    <location>
        <begin position="12"/>
        <end position="36"/>
    </location>
</feature>
<comment type="caution">
    <text evidence="2">The sequence shown here is derived from an EMBL/GenBank/DDBJ whole genome shotgun (WGS) entry which is preliminary data.</text>
</comment>
<dbReference type="EMBL" id="PEYO01000013">
    <property type="protein sequence ID" value="PIU03585.1"/>
    <property type="molecule type" value="Genomic_DNA"/>
</dbReference>
<sequence>MVKNNHNQNAGFTLFEVIMVIFLFSLISVTGTSLFFSIMKTTSKAEAEKEVKQNGDYAMSVMQTMIRNAKQVTPCETGASSLTIVNQKGSTNTIECFYEDGVAKISSDSGTLSNALTGSNVTVGTPGGTSCTGSSGSTLVFNCQDTSPQTVDIAFTLTKSGIGTKVEEQASVFFQTSVTLRNY</sequence>
<name>A0A2M6XD31_9BACT</name>
<dbReference type="SUPFAM" id="SSF54523">
    <property type="entry name" value="Pili subunits"/>
    <property type="match status" value="1"/>
</dbReference>
<keyword evidence="1" id="KW-0812">Transmembrane</keyword>
<dbReference type="AlphaFoldDB" id="A0A2M6XD31"/>
<dbReference type="Proteomes" id="UP000228996">
    <property type="component" value="Unassembled WGS sequence"/>
</dbReference>
<evidence type="ECO:0000313" key="3">
    <source>
        <dbReference type="Proteomes" id="UP000228996"/>
    </source>
</evidence>
<keyword evidence="1" id="KW-1133">Transmembrane helix</keyword>
<dbReference type="NCBIfam" id="TIGR02532">
    <property type="entry name" value="IV_pilin_GFxxxE"/>
    <property type="match status" value="1"/>
</dbReference>
<gene>
    <name evidence="2" type="ORF">COT44_02190</name>
</gene>
<dbReference type="InterPro" id="IPR045584">
    <property type="entry name" value="Pilin-like"/>
</dbReference>
<evidence type="ECO:0008006" key="4">
    <source>
        <dbReference type="Google" id="ProtNLM"/>
    </source>
</evidence>
<keyword evidence="1" id="KW-0472">Membrane</keyword>
<evidence type="ECO:0000313" key="2">
    <source>
        <dbReference type="EMBL" id="PIU03585.1"/>
    </source>
</evidence>
<dbReference type="Pfam" id="PF07963">
    <property type="entry name" value="N_methyl"/>
    <property type="match status" value="1"/>
</dbReference>
<protein>
    <recommendedName>
        <fullName evidence="4">Type II secretion system protein</fullName>
    </recommendedName>
</protein>
<dbReference type="InterPro" id="IPR012902">
    <property type="entry name" value="N_methyl_site"/>
</dbReference>
<proteinExistence type="predicted"/>
<organism evidence="2 3">
    <name type="scientific">Candidatus Shapirobacteria bacterium CG08_land_8_20_14_0_20_39_18</name>
    <dbReference type="NCBI Taxonomy" id="1974883"/>
    <lineage>
        <taxon>Bacteria</taxon>
        <taxon>Candidatus Shapironibacteriota</taxon>
    </lineage>
</organism>